<name>A0ABY7V9Y9_9GAMM</name>
<gene>
    <name evidence="1" type="ORF">H3N35_16320</name>
</gene>
<dbReference type="InterPro" id="IPR029069">
    <property type="entry name" value="HotDog_dom_sf"/>
</dbReference>
<reference evidence="1 2" key="1">
    <citation type="journal article" date="2022" name="Mar. Drugs">
        <title>Bioassay-Guided Fractionation Leads to the Detection of Cholic Acid Generated by the Rare Thalassomonas sp.</title>
        <authorList>
            <person name="Pheiffer F."/>
            <person name="Schneider Y.K."/>
            <person name="Hansen E.H."/>
            <person name="Andersen J.H."/>
            <person name="Isaksson J."/>
            <person name="Busche T."/>
            <person name="R C."/>
            <person name="Kalinowski J."/>
            <person name="Zyl L.V."/>
            <person name="Trindade M."/>
        </authorList>
    </citation>
    <scope>NUCLEOTIDE SEQUENCE [LARGE SCALE GENOMIC DNA]</scope>
    <source>
        <strain evidence="1 2">A5K-61T</strain>
    </source>
</reference>
<dbReference type="RefSeq" id="WP_274049879.1">
    <property type="nucleotide sequence ID" value="NZ_CP059693.1"/>
</dbReference>
<dbReference type="Pfam" id="PF14539">
    <property type="entry name" value="DUF4442"/>
    <property type="match status" value="1"/>
</dbReference>
<dbReference type="Gene3D" id="3.10.129.10">
    <property type="entry name" value="Hotdog Thioesterase"/>
    <property type="match status" value="1"/>
</dbReference>
<protein>
    <submittedName>
        <fullName evidence="1">DUF4442 domain-containing protein</fullName>
    </submittedName>
</protein>
<organism evidence="1 2">
    <name type="scientific">Thalassomonas haliotis</name>
    <dbReference type="NCBI Taxonomy" id="485448"/>
    <lineage>
        <taxon>Bacteria</taxon>
        <taxon>Pseudomonadati</taxon>
        <taxon>Pseudomonadota</taxon>
        <taxon>Gammaproteobacteria</taxon>
        <taxon>Alteromonadales</taxon>
        <taxon>Colwelliaceae</taxon>
        <taxon>Thalassomonas</taxon>
    </lineage>
</organism>
<proteinExistence type="predicted"/>
<accession>A0ABY7V9Y9</accession>
<dbReference type="InterPro" id="IPR027961">
    <property type="entry name" value="DUF4442"/>
</dbReference>
<evidence type="ECO:0000313" key="2">
    <source>
        <dbReference type="Proteomes" id="UP001215231"/>
    </source>
</evidence>
<dbReference type="Proteomes" id="UP001215231">
    <property type="component" value="Chromosome"/>
</dbReference>
<dbReference type="SUPFAM" id="SSF54637">
    <property type="entry name" value="Thioesterase/thiol ester dehydrase-isomerase"/>
    <property type="match status" value="1"/>
</dbReference>
<evidence type="ECO:0000313" key="1">
    <source>
        <dbReference type="EMBL" id="WDE09879.1"/>
    </source>
</evidence>
<keyword evidence="2" id="KW-1185">Reference proteome</keyword>
<dbReference type="EMBL" id="CP059693">
    <property type="protein sequence ID" value="WDE09879.1"/>
    <property type="molecule type" value="Genomic_DNA"/>
</dbReference>
<sequence length="191" mass="20740">MSAHPSSGQITAKASNALKANSTARLVNRLAGLPAPFNTKLLSFAVGFKVPYVNTTGIRIEHLDHQRANFFLKNKRKSRNHLGGVHAVAAALLAESATGLLIAMNVPDTSVAVIKTMTFNFVKRQQGDMRAEASLSPEQIAQIQGSEKGETLVTVALTDGTGREPIICEMLWAWVPKKRPRESSSSKIKHR</sequence>